<name>A0A951UIH9_9NOST</name>
<accession>A0A951UIH9</accession>
<evidence type="ECO:0000313" key="2">
    <source>
        <dbReference type="Proteomes" id="UP000715781"/>
    </source>
</evidence>
<dbReference type="Proteomes" id="UP000715781">
    <property type="component" value="Unassembled WGS sequence"/>
</dbReference>
<reference evidence="1" key="1">
    <citation type="submission" date="2021-05" db="EMBL/GenBank/DDBJ databases">
        <authorList>
            <person name="Pietrasiak N."/>
            <person name="Ward R."/>
            <person name="Stajich J.E."/>
            <person name="Kurbessoian T."/>
        </authorList>
    </citation>
    <scope>NUCLEOTIDE SEQUENCE</scope>
    <source>
        <strain evidence="1">JT2-VF2</strain>
    </source>
</reference>
<sequence>MNQTIVHLVTDIQNFILLVFYTEENSWQFRVVSPGGTVFGERRLYYTPEAAEKAGREWIGLER</sequence>
<organism evidence="1 2">
    <name type="scientific">Mojavia pulchra JT2-VF2</name>
    <dbReference type="NCBI Taxonomy" id="287848"/>
    <lineage>
        <taxon>Bacteria</taxon>
        <taxon>Bacillati</taxon>
        <taxon>Cyanobacteriota</taxon>
        <taxon>Cyanophyceae</taxon>
        <taxon>Nostocales</taxon>
        <taxon>Nostocaceae</taxon>
    </lineage>
</organism>
<proteinExistence type="predicted"/>
<evidence type="ECO:0000313" key="1">
    <source>
        <dbReference type="EMBL" id="MBW4564752.1"/>
    </source>
</evidence>
<evidence type="ECO:0008006" key="3">
    <source>
        <dbReference type="Google" id="ProtNLM"/>
    </source>
</evidence>
<dbReference type="AlphaFoldDB" id="A0A951UIH9"/>
<dbReference type="EMBL" id="JAHHHN010000025">
    <property type="protein sequence ID" value="MBW4564752.1"/>
    <property type="molecule type" value="Genomic_DNA"/>
</dbReference>
<comment type="caution">
    <text evidence="1">The sequence shown here is derived from an EMBL/GenBank/DDBJ whole genome shotgun (WGS) entry which is preliminary data.</text>
</comment>
<gene>
    <name evidence="1" type="ORF">KME32_27235</name>
</gene>
<reference evidence="1" key="2">
    <citation type="journal article" date="2022" name="Microbiol. Resour. Announc.">
        <title>Metagenome Sequencing to Explore Phylogenomics of Terrestrial Cyanobacteria.</title>
        <authorList>
            <person name="Ward R.D."/>
            <person name="Stajich J.E."/>
            <person name="Johansen J.R."/>
            <person name="Huntemann M."/>
            <person name="Clum A."/>
            <person name="Foster B."/>
            <person name="Foster B."/>
            <person name="Roux S."/>
            <person name="Palaniappan K."/>
            <person name="Varghese N."/>
            <person name="Mukherjee S."/>
            <person name="Reddy T.B.K."/>
            <person name="Daum C."/>
            <person name="Copeland A."/>
            <person name="Chen I.A."/>
            <person name="Ivanova N.N."/>
            <person name="Kyrpides N.C."/>
            <person name="Shapiro N."/>
            <person name="Eloe-Fadrosh E.A."/>
            <person name="Pietrasiak N."/>
        </authorList>
    </citation>
    <scope>NUCLEOTIDE SEQUENCE</scope>
    <source>
        <strain evidence="1">JT2-VF2</strain>
    </source>
</reference>
<protein>
    <recommendedName>
        <fullName evidence="3">DUF1508 domain-containing protein</fullName>
    </recommendedName>
</protein>